<organism evidence="2 3">
    <name type="scientific">Neptuniibacter pectenicola</name>
    <dbReference type="NCBI Taxonomy" id="1806669"/>
    <lineage>
        <taxon>Bacteria</taxon>
        <taxon>Pseudomonadati</taxon>
        <taxon>Pseudomonadota</taxon>
        <taxon>Gammaproteobacteria</taxon>
        <taxon>Oceanospirillales</taxon>
        <taxon>Oceanospirillaceae</taxon>
        <taxon>Neptuniibacter</taxon>
    </lineage>
</organism>
<accession>A0ABU9TW93</accession>
<feature type="transmembrane region" description="Helical" evidence="1">
    <location>
        <begin position="142"/>
        <end position="159"/>
    </location>
</feature>
<feature type="transmembrane region" description="Helical" evidence="1">
    <location>
        <begin position="111"/>
        <end position="130"/>
    </location>
</feature>
<feature type="transmembrane region" description="Helical" evidence="1">
    <location>
        <begin position="33"/>
        <end position="51"/>
    </location>
</feature>
<keyword evidence="3" id="KW-1185">Reference proteome</keyword>
<proteinExistence type="predicted"/>
<gene>
    <name evidence="2" type="ORF">WNY58_15055</name>
</gene>
<dbReference type="EMBL" id="JBBMRA010000018">
    <property type="protein sequence ID" value="MEM5537706.1"/>
    <property type="molecule type" value="Genomic_DNA"/>
</dbReference>
<protein>
    <submittedName>
        <fullName evidence="2">Uncharacterized protein</fullName>
    </submittedName>
</protein>
<dbReference type="RefSeq" id="WP_339891315.1">
    <property type="nucleotide sequence ID" value="NZ_CAXBCE010000019.1"/>
</dbReference>
<dbReference type="Proteomes" id="UP001449225">
    <property type="component" value="Unassembled WGS sequence"/>
</dbReference>
<evidence type="ECO:0000256" key="1">
    <source>
        <dbReference type="SAM" id="Phobius"/>
    </source>
</evidence>
<comment type="caution">
    <text evidence="2">The sequence shown here is derived from an EMBL/GenBank/DDBJ whole genome shotgun (WGS) entry which is preliminary data.</text>
</comment>
<sequence length="164" mass="17973">MVISLASVFIACSAASALLIQQPNQDLQTLRRMLENLAFFAGIPFIASAFIDIAWKGKWSKPAWGRWLLALFALFEVTRRADFGVQYSQIMATITVIALFVSFIKTPSPLARVYGIAASLFFAASVLAFSQGSLIPFLQNSVYGHILLGIALLLLSRTLQKSTL</sequence>
<feature type="transmembrane region" description="Helical" evidence="1">
    <location>
        <begin position="87"/>
        <end position="104"/>
    </location>
</feature>
<reference evidence="2 3" key="1">
    <citation type="submission" date="2024-03" db="EMBL/GenBank/DDBJ databases">
        <title>Community enrichment and isolation of bacterial strains for fucoidan degradation.</title>
        <authorList>
            <person name="Sichert A."/>
        </authorList>
    </citation>
    <scope>NUCLEOTIDE SEQUENCE [LARGE SCALE GENOMIC DNA]</scope>
    <source>
        <strain evidence="2 3">AS76</strain>
    </source>
</reference>
<evidence type="ECO:0000313" key="3">
    <source>
        <dbReference type="Proteomes" id="UP001449225"/>
    </source>
</evidence>
<evidence type="ECO:0000313" key="2">
    <source>
        <dbReference type="EMBL" id="MEM5537706.1"/>
    </source>
</evidence>
<name>A0ABU9TW93_9GAMM</name>
<keyword evidence="1" id="KW-1133">Transmembrane helix</keyword>
<keyword evidence="1" id="KW-0812">Transmembrane</keyword>
<keyword evidence="1" id="KW-0472">Membrane</keyword>